<evidence type="ECO:0000313" key="3">
    <source>
        <dbReference type="Proteomes" id="UP001158576"/>
    </source>
</evidence>
<proteinExistence type="predicted"/>
<evidence type="ECO:0000256" key="1">
    <source>
        <dbReference type="SAM" id="MobiDB-lite"/>
    </source>
</evidence>
<feature type="compositionally biased region" description="Basic and acidic residues" evidence="1">
    <location>
        <begin position="59"/>
        <end position="73"/>
    </location>
</feature>
<evidence type="ECO:0000313" key="2">
    <source>
        <dbReference type="EMBL" id="CAG5083509.1"/>
    </source>
</evidence>
<dbReference type="Proteomes" id="UP001158576">
    <property type="component" value="Chromosome PAR"/>
</dbReference>
<organism evidence="2 3">
    <name type="scientific">Oikopleura dioica</name>
    <name type="common">Tunicate</name>
    <dbReference type="NCBI Taxonomy" id="34765"/>
    <lineage>
        <taxon>Eukaryota</taxon>
        <taxon>Metazoa</taxon>
        <taxon>Chordata</taxon>
        <taxon>Tunicata</taxon>
        <taxon>Appendicularia</taxon>
        <taxon>Copelata</taxon>
        <taxon>Oikopleuridae</taxon>
        <taxon>Oikopleura</taxon>
    </lineage>
</organism>
<feature type="compositionally biased region" description="Acidic residues" evidence="1">
    <location>
        <begin position="74"/>
        <end position="99"/>
    </location>
</feature>
<protein>
    <submittedName>
        <fullName evidence="2">Oidioi.mRNA.OKI2018_I69.PAR.g10395.t1.cds</fullName>
    </submittedName>
</protein>
<sequence>MSSSNLKDFLKEFDTSEQLLPGNIDTEKDESETAAIVTENEKSHYLSVGRSKLRPVAEPTDKKYAGKKVTREELEQDSESDDDEEEEYDDDFSDEEEEAAMLAKMNSGAAKEMEKEQEEEEEEDMSKYFLGKGF</sequence>
<feature type="compositionally biased region" description="Acidic residues" evidence="1">
    <location>
        <begin position="115"/>
        <end position="124"/>
    </location>
</feature>
<gene>
    <name evidence="2" type="ORF">OKIOD_LOCUS1953</name>
</gene>
<feature type="region of interest" description="Disordered" evidence="1">
    <location>
        <begin position="48"/>
        <end position="134"/>
    </location>
</feature>
<keyword evidence="3" id="KW-1185">Reference proteome</keyword>
<dbReference type="EMBL" id="OU015568">
    <property type="protein sequence ID" value="CAG5083509.1"/>
    <property type="molecule type" value="Genomic_DNA"/>
</dbReference>
<feature type="region of interest" description="Disordered" evidence="1">
    <location>
        <begin position="1"/>
        <end position="31"/>
    </location>
</feature>
<accession>A0ABN7RQB7</accession>
<reference evidence="2 3" key="1">
    <citation type="submission" date="2021-04" db="EMBL/GenBank/DDBJ databases">
        <authorList>
            <person name="Bliznina A."/>
        </authorList>
    </citation>
    <scope>NUCLEOTIDE SEQUENCE [LARGE SCALE GENOMIC DNA]</scope>
</reference>
<name>A0ABN7RQB7_OIKDI</name>